<reference evidence="2 3" key="1">
    <citation type="journal article" date="2011" name="Genome Res.">
        <title>Phylogeny-wide analysis of social amoeba genomes highlights ancient origins for complex intercellular communication.</title>
        <authorList>
            <person name="Heidel A.J."/>
            <person name="Lawal H.M."/>
            <person name="Felder M."/>
            <person name="Schilde C."/>
            <person name="Helps N.R."/>
            <person name="Tunggal B."/>
            <person name="Rivero F."/>
            <person name="John U."/>
            <person name="Schleicher M."/>
            <person name="Eichinger L."/>
            <person name="Platzer M."/>
            <person name="Noegel A.A."/>
            <person name="Schaap P."/>
            <person name="Gloeckner G."/>
        </authorList>
    </citation>
    <scope>NUCLEOTIDE SEQUENCE [LARGE SCALE GENOMIC DNA]</scope>
    <source>
        <strain evidence="3">ATCC 26659 / Pp 5 / PN500</strain>
    </source>
</reference>
<proteinExistence type="predicted"/>
<sequence length="206" mass="24245">MIRNNNNINNNISTQYCSGDDQRIQYKQYSRSCNIWNLYSNRFFLPPEQRCSDIKSYGILRAVGKKKEQPVFLSNNTTIPYHSNQHKSVFHQYRLCHGKRLIWIDRDQRSTLTDPNQIDSTDSNAPMQIDSTDSNDPKQIDSTDSNTPKCMPKLVFKGDNVPIQSDMCMYLYYRMIYVLTSLSDTYREHFKIVYNESCDVNQQHKL</sequence>
<dbReference type="GeneID" id="31356491"/>
<dbReference type="RefSeq" id="XP_020437837.1">
    <property type="nucleotide sequence ID" value="XM_020571979.1"/>
</dbReference>
<comment type="caution">
    <text evidence="2">The sequence shown here is derived from an EMBL/GenBank/DDBJ whole genome shotgun (WGS) entry which is preliminary data.</text>
</comment>
<evidence type="ECO:0000256" key="1">
    <source>
        <dbReference type="SAM" id="MobiDB-lite"/>
    </source>
</evidence>
<dbReference type="EMBL" id="ADBJ01000004">
    <property type="protein sequence ID" value="EFA85731.1"/>
    <property type="molecule type" value="Genomic_DNA"/>
</dbReference>
<dbReference type="InParanoid" id="D3AXQ4"/>
<protein>
    <submittedName>
        <fullName evidence="2">Uncharacterized protein</fullName>
    </submittedName>
</protein>
<evidence type="ECO:0000313" key="3">
    <source>
        <dbReference type="Proteomes" id="UP000001396"/>
    </source>
</evidence>
<name>D3AXQ4_HETP5</name>
<accession>D3AXQ4</accession>
<feature type="region of interest" description="Disordered" evidence="1">
    <location>
        <begin position="113"/>
        <end position="146"/>
    </location>
</feature>
<dbReference type="Proteomes" id="UP000001396">
    <property type="component" value="Unassembled WGS sequence"/>
</dbReference>
<keyword evidence="3" id="KW-1185">Reference proteome</keyword>
<dbReference type="AlphaFoldDB" id="D3AXQ4"/>
<organism evidence="2 3">
    <name type="scientific">Heterostelium pallidum (strain ATCC 26659 / Pp 5 / PN500)</name>
    <name type="common">Cellular slime mold</name>
    <name type="synonym">Polysphondylium pallidum</name>
    <dbReference type="NCBI Taxonomy" id="670386"/>
    <lineage>
        <taxon>Eukaryota</taxon>
        <taxon>Amoebozoa</taxon>
        <taxon>Evosea</taxon>
        <taxon>Eumycetozoa</taxon>
        <taxon>Dictyostelia</taxon>
        <taxon>Acytosteliales</taxon>
        <taxon>Acytosteliaceae</taxon>
        <taxon>Heterostelium</taxon>
    </lineage>
</organism>
<gene>
    <name evidence="2" type="ORF">PPL_00961</name>
</gene>
<evidence type="ECO:0000313" key="2">
    <source>
        <dbReference type="EMBL" id="EFA85731.1"/>
    </source>
</evidence>
<feature type="compositionally biased region" description="Polar residues" evidence="1">
    <location>
        <begin position="113"/>
        <end position="134"/>
    </location>
</feature>